<comment type="caution">
    <text evidence="3">The sequence shown here is derived from an EMBL/GenBank/DDBJ whole genome shotgun (WGS) entry which is preliminary data.</text>
</comment>
<evidence type="ECO:0000313" key="3">
    <source>
        <dbReference type="EMBL" id="HJC33250.1"/>
    </source>
</evidence>
<dbReference type="SUPFAM" id="SSF47413">
    <property type="entry name" value="lambda repressor-like DNA-binding domains"/>
    <property type="match status" value="1"/>
</dbReference>
<reference evidence="3" key="2">
    <citation type="submission" date="2021-04" db="EMBL/GenBank/DDBJ databases">
        <authorList>
            <person name="Gilroy R."/>
        </authorList>
    </citation>
    <scope>NUCLEOTIDE SEQUENCE</scope>
    <source>
        <strain evidence="3">ChiW19-954</strain>
    </source>
</reference>
<evidence type="ECO:0000256" key="1">
    <source>
        <dbReference type="ARBA" id="ARBA00023125"/>
    </source>
</evidence>
<dbReference type="SMART" id="SM00530">
    <property type="entry name" value="HTH_XRE"/>
    <property type="match status" value="1"/>
</dbReference>
<protein>
    <submittedName>
        <fullName evidence="3">Helix-turn-helix domain-containing protein</fullName>
    </submittedName>
</protein>
<feature type="domain" description="HTH cro/C1-type" evidence="2">
    <location>
        <begin position="6"/>
        <end position="60"/>
    </location>
</feature>
<dbReference type="PROSITE" id="PS50943">
    <property type="entry name" value="HTH_CROC1"/>
    <property type="match status" value="1"/>
</dbReference>
<organism evidence="3 4">
    <name type="scientific">Candidatus Mediterraneibacter faecipullorum</name>
    <dbReference type="NCBI Taxonomy" id="2838670"/>
    <lineage>
        <taxon>Bacteria</taxon>
        <taxon>Bacillati</taxon>
        <taxon>Bacillota</taxon>
        <taxon>Clostridia</taxon>
        <taxon>Lachnospirales</taxon>
        <taxon>Lachnospiraceae</taxon>
        <taxon>Mediterraneibacter</taxon>
    </lineage>
</organism>
<dbReference type="Gene3D" id="1.10.260.40">
    <property type="entry name" value="lambda repressor-like DNA-binding domains"/>
    <property type="match status" value="1"/>
</dbReference>
<dbReference type="InterPro" id="IPR010982">
    <property type="entry name" value="Lambda_DNA-bd_dom_sf"/>
</dbReference>
<dbReference type="PANTHER" id="PTHR46558:SF11">
    <property type="entry name" value="HTH-TYPE TRANSCRIPTIONAL REGULATOR XRE"/>
    <property type="match status" value="1"/>
</dbReference>
<evidence type="ECO:0000313" key="4">
    <source>
        <dbReference type="Proteomes" id="UP000823890"/>
    </source>
</evidence>
<reference evidence="3" key="1">
    <citation type="journal article" date="2021" name="PeerJ">
        <title>Extensive microbial diversity within the chicken gut microbiome revealed by metagenomics and culture.</title>
        <authorList>
            <person name="Gilroy R."/>
            <person name="Ravi A."/>
            <person name="Getino M."/>
            <person name="Pursley I."/>
            <person name="Horton D.L."/>
            <person name="Alikhan N.F."/>
            <person name="Baker D."/>
            <person name="Gharbi K."/>
            <person name="Hall N."/>
            <person name="Watson M."/>
            <person name="Adriaenssens E.M."/>
            <person name="Foster-Nyarko E."/>
            <person name="Jarju S."/>
            <person name="Secka A."/>
            <person name="Antonio M."/>
            <person name="Oren A."/>
            <person name="Chaudhuri R.R."/>
            <person name="La Ragione R."/>
            <person name="Hildebrand F."/>
            <person name="Pallen M.J."/>
        </authorList>
    </citation>
    <scope>NUCLEOTIDE SEQUENCE</scope>
    <source>
        <strain evidence="3">ChiW19-954</strain>
    </source>
</reference>
<gene>
    <name evidence="3" type="ORF">H9758_01490</name>
</gene>
<proteinExistence type="predicted"/>
<dbReference type="PANTHER" id="PTHR46558">
    <property type="entry name" value="TRACRIPTIONAL REGULATORY PROTEIN-RELATED-RELATED"/>
    <property type="match status" value="1"/>
</dbReference>
<dbReference type="AlphaFoldDB" id="A0A9D2NJ05"/>
<accession>A0A9D2NJ05</accession>
<dbReference type="InterPro" id="IPR001387">
    <property type="entry name" value="Cro/C1-type_HTH"/>
</dbReference>
<evidence type="ECO:0000259" key="2">
    <source>
        <dbReference type="PROSITE" id="PS50943"/>
    </source>
</evidence>
<dbReference type="GO" id="GO:0003677">
    <property type="term" value="F:DNA binding"/>
    <property type="evidence" value="ECO:0007669"/>
    <property type="project" value="UniProtKB-KW"/>
</dbReference>
<dbReference type="EMBL" id="DWWO01000015">
    <property type="protein sequence ID" value="HJC33250.1"/>
    <property type="molecule type" value="Genomic_DNA"/>
</dbReference>
<dbReference type="Pfam" id="PF01381">
    <property type="entry name" value="HTH_3"/>
    <property type="match status" value="1"/>
</dbReference>
<dbReference type="CDD" id="cd00093">
    <property type="entry name" value="HTH_XRE"/>
    <property type="match status" value="1"/>
</dbReference>
<dbReference type="Proteomes" id="UP000823890">
    <property type="component" value="Unassembled WGS sequence"/>
</dbReference>
<sequence>MLDNRIRELRNEKGLRQEDLAAMINVSQQTISRLENGENALTSDILINLSKVFHVSADYILKLSDSRLTQEWRVEIDRNMERNTEICRVYDRLNRTNQELVYRLMGQLEERQRERG</sequence>
<keyword evidence="1" id="KW-0238">DNA-binding</keyword>
<name>A0A9D2NJ05_9FIRM</name>